<keyword evidence="2" id="KW-1185">Reference proteome</keyword>
<name>A0ABM9AFN0_9GAMM</name>
<organism evidence="1 2">
    <name type="scientific">Sinobacterium norvegicum</name>
    <dbReference type="NCBI Taxonomy" id="1641715"/>
    <lineage>
        <taxon>Bacteria</taxon>
        <taxon>Pseudomonadati</taxon>
        <taxon>Pseudomonadota</taxon>
        <taxon>Gammaproteobacteria</taxon>
        <taxon>Cellvibrionales</taxon>
        <taxon>Spongiibacteraceae</taxon>
        <taxon>Sinobacterium</taxon>
    </lineage>
</organism>
<dbReference type="CDD" id="cd00565">
    <property type="entry name" value="Ubl_ThiS"/>
    <property type="match status" value="1"/>
</dbReference>
<dbReference type="Pfam" id="PF02597">
    <property type="entry name" value="ThiS"/>
    <property type="match status" value="1"/>
</dbReference>
<dbReference type="InterPro" id="IPR010035">
    <property type="entry name" value="Thi_S"/>
</dbReference>
<dbReference type="InterPro" id="IPR003749">
    <property type="entry name" value="ThiS/MoaD-like"/>
</dbReference>
<dbReference type="NCBIfam" id="TIGR01683">
    <property type="entry name" value="thiS"/>
    <property type="match status" value="1"/>
</dbReference>
<reference evidence="1" key="1">
    <citation type="submission" date="2021-12" db="EMBL/GenBank/DDBJ databases">
        <authorList>
            <person name="Rodrigo-Torres L."/>
            <person name="Arahal R. D."/>
            <person name="Lucena T."/>
        </authorList>
    </citation>
    <scope>NUCLEOTIDE SEQUENCE</scope>
    <source>
        <strain evidence="1">CECT 8267</strain>
    </source>
</reference>
<comment type="caution">
    <text evidence="1">The sequence shown here is derived from an EMBL/GenBank/DDBJ whole genome shotgun (WGS) entry which is preliminary data.</text>
</comment>
<protein>
    <recommendedName>
        <fullName evidence="3">Thiamine biosynthesis protein ThiS</fullName>
    </recommendedName>
</protein>
<dbReference type="RefSeq" id="WP_237444194.1">
    <property type="nucleotide sequence ID" value="NZ_CAKLPX010000001.1"/>
</dbReference>
<accession>A0ABM9AFN0</accession>
<dbReference type="EMBL" id="CAKLPX010000001">
    <property type="protein sequence ID" value="CAH0991549.1"/>
    <property type="molecule type" value="Genomic_DNA"/>
</dbReference>
<evidence type="ECO:0000313" key="1">
    <source>
        <dbReference type="EMBL" id="CAH0991549.1"/>
    </source>
</evidence>
<dbReference type="InterPro" id="IPR012675">
    <property type="entry name" value="Beta-grasp_dom_sf"/>
</dbReference>
<proteinExistence type="predicted"/>
<dbReference type="Proteomes" id="UP000838100">
    <property type="component" value="Unassembled WGS sequence"/>
</dbReference>
<evidence type="ECO:0000313" key="2">
    <source>
        <dbReference type="Proteomes" id="UP000838100"/>
    </source>
</evidence>
<dbReference type="InterPro" id="IPR016155">
    <property type="entry name" value="Mopterin_synth/thiamin_S_b"/>
</dbReference>
<evidence type="ECO:0008006" key="3">
    <source>
        <dbReference type="Google" id="ProtNLM"/>
    </source>
</evidence>
<gene>
    <name evidence="1" type="ORF">SIN8267_01657</name>
</gene>
<dbReference type="Gene3D" id="3.10.20.30">
    <property type="match status" value="1"/>
</dbReference>
<dbReference type="SUPFAM" id="SSF54285">
    <property type="entry name" value="MoaD/ThiS"/>
    <property type="match status" value="1"/>
</dbReference>
<sequence length="68" mass="7177">MIELLLNGSRKSLSTNVSVAEALLVWGYDVEKKIAVAINGEFVARSQYGQQLLAAGDKVDVVSPISGG</sequence>